<proteinExistence type="predicted"/>
<evidence type="ECO:0000259" key="1">
    <source>
        <dbReference type="Pfam" id="PF03819"/>
    </source>
</evidence>
<accession>A0ABY5FRC8</accession>
<gene>
    <name evidence="2" type="ORF">NMQ00_05375</name>
</gene>
<dbReference type="InterPro" id="IPR004518">
    <property type="entry name" value="MazG-like_dom"/>
</dbReference>
<organism evidence="2 3">
    <name type="scientific">Exiguobacterium aurantiacum</name>
    <dbReference type="NCBI Taxonomy" id="33987"/>
    <lineage>
        <taxon>Bacteria</taxon>
        <taxon>Bacillati</taxon>
        <taxon>Bacillota</taxon>
        <taxon>Bacilli</taxon>
        <taxon>Bacillales</taxon>
        <taxon>Bacillales Family XII. Incertae Sedis</taxon>
        <taxon>Exiguobacterium</taxon>
    </lineage>
</organism>
<feature type="domain" description="NTP pyrophosphohydrolase MazG-like" evidence="1">
    <location>
        <begin position="23"/>
        <end position="73"/>
    </location>
</feature>
<dbReference type="SUPFAM" id="SSF101386">
    <property type="entry name" value="all-alpha NTP pyrophosphatases"/>
    <property type="match status" value="1"/>
</dbReference>
<dbReference type="Gene3D" id="1.10.287.1080">
    <property type="entry name" value="MazG-like"/>
    <property type="match status" value="1"/>
</dbReference>
<dbReference type="Pfam" id="PF03819">
    <property type="entry name" value="MazG"/>
    <property type="match status" value="1"/>
</dbReference>
<protein>
    <submittedName>
        <fullName evidence="2">Nucleotide pyrophosphohydrolase</fullName>
    </submittedName>
</protein>
<dbReference type="EMBL" id="CP101462">
    <property type="protein sequence ID" value="UTT43935.1"/>
    <property type="molecule type" value="Genomic_DNA"/>
</dbReference>
<evidence type="ECO:0000313" key="3">
    <source>
        <dbReference type="Proteomes" id="UP001060325"/>
    </source>
</evidence>
<dbReference type="Proteomes" id="UP001060325">
    <property type="component" value="Chromosome"/>
</dbReference>
<dbReference type="InterPro" id="IPR047046">
    <property type="entry name" value="YpjD/YvdC"/>
</dbReference>
<reference evidence="2" key="1">
    <citation type="submission" date="2022-07" db="EMBL/GenBank/DDBJ databases">
        <title>Complete genome of CX2.</title>
        <authorList>
            <person name="Cao G."/>
        </authorList>
    </citation>
    <scope>NUCLEOTIDE SEQUENCE</scope>
    <source>
        <strain evidence="2">CX2</strain>
    </source>
</reference>
<evidence type="ECO:0000313" key="2">
    <source>
        <dbReference type="EMBL" id="UTT43935.1"/>
    </source>
</evidence>
<dbReference type="PANTHER" id="PTHR42692">
    <property type="entry name" value="NUCLEOTIDE PYROPHOSPHOHYDROLASE"/>
    <property type="match status" value="1"/>
</dbReference>
<dbReference type="RefSeq" id="WP_255178261.1">
    <property type="nucleotide sequence ID" value="NZ_CP101462.1"/>
</dbReference>
<sequence>MKELQRRIDRMIIHLGGYWRPLSGLARLLEEVGEVGGALYADDRIALREELMDVFVISTCLANQYAITLTEQAIGKGETREDRTYYRLVREAGEVGRILNAYEGDKKLKVSATPGSLQRHIEAVQLAVMELADMNGFDLFAEIVSLIEDKSSRDFGRFDHTPDPITEASVRTYSAYVEGRYWGGIEAKPFEEASRYREREGHLTRFFKIAEVEGLDGFVIRQPDPPLQTNGSLTAAFQLPENFVIETERYGADSFWIVRKQG</sequence>
<keyword evidence="3" id="KW-1185">Reference proteome</keyword>
<dbReference type="PANTHER" id="PTHR42692:SF1">
    <property type="entry name" value="NUCLEOTIDE PYROPHOSPHOHYDROLASE"/>
    <property type="match status" value="1"/>
</dbReference>
<name>A0ABY5FRC8_9BACL</name>